<sequence length="122" mass="14291">MLDNTNKKMPFKVPDGYFEKLQDRVERRIDSVEPHVEENFEPRLGHKIWLRLRPILYVAAVVAITYGISFVATLPLGNVELPGNGTFAETYELPGTYEEEVEFYYIEDMDIYDVYEFLSMNE</sequence>
<evidence type="ECO:0000313" key="2">
    <source>
        <dbReference type="EMBL" id="MBO8446914.1"/>
    </source>
</evidence>
<reference evidence="2" key="1">
    <citation type="submission" date="2020-10" db="EMBL/GenBank/DDBJ databases">
        <authorList>
            <person name="Gilroy R."/>
        </authorList>
    </citation>
    <scope>NUCLEOTIDE SEQUENCE</scope>
    <source>
        <strain evidence="2">D3-1215</strain>
    </source>
</reference>
<name>A0A9D9EFV8_9BACT</name>
<keyword evidence="1" id="KW-1133">Transmembrane helix</keyword>
<comment type="caution">
    <text evidence="2">The sequence shown here is derived from an EMBL/GenBank/DDBJ whole genome shotgun (WGS) entry which is preliminary data.</text>
</comment>
<dbReference type="AlphaFoldDB" id="A0A9D9EFV8"/>
<evidence type="ECO:0000313" key="3">
    <source>
        <dbReference type="Proteomes" id="UP000823637"/>
    </source>
</evidence>
<reference evidence="2" key="2">
    <citation type="journal article" date="2021" name="PeerJ">
        <title>Extensive microbial diversity within the chicken gut microbiome revealed by metagenomics and culture.</title>
        <authorList>
            <person name="Gilroy R."/>
            <person name="Ravi A."/>
            <person name="Getino M."/>
            <person name="Pursley I."/>
            <person name="Horton D.L."/>
            <person name="Alikhan N.F."/>
            <person name="Baker D."/>
            <person name="Gharbi K."/>
            <person name="Hall N."/>
            <person name="Watson M."/>
            <person name="Adriaenssens E.M."/>
            <person name="Foster-Nyarko E."/>
            <person name="Jarju S."/>
            <person name="Secka A."/>
            <person name="Antonio M."/>
            <person name="Oren A."/>
            <person name="Chaudhuri R.R."/>
            <person name="La Ragione R."/>
            <person name="Hildebrand F."/>
            <person name="Pallen M.J."/>
        </authorList>
    </citation>
    <scope>NUCLEOTIDE SEQUENCE</scope>
    <source>
        <strain evidence="2">D3-1215</strain>
    </source>
</reference>
<dbReference type="EMBL" id="JADIMR010000058">
    <property type="protein sequence ID" value="MBO8446914.1"/>
    <property type="molecule type" value="Genomic_DNA"/>
</dbReference>
<dbReference type="Proteomes" id="UP000823637">
    <property type="component" value="Unassembled WGS sequence"/>
</dbReference>
<evidence type="ECO:0000256" key="1">
    <source>
        <dbReference type="SAM" id="Phobius"/>
    </source>
</evidence>
<protein>
    <submittedName>
        <fullName evidence="2">Uncharacterized protein</fullName>
    </submittedName>
</protein>
<feature type="transmembrane region" description="Helical" evidence="1">
    <location>
        <begin position="55"/>
        <end position="76"/>
    </location>
</feature>
<organism evidence="2 3">
    <name type="scientific">Candidatus Enterocola intestinipullorum</name>
    <dbReference type="NCBI Taxonomy" id="2840783"/>
    <lineage>
        <taxon>Bacteria</taxon>
        <taxon>Pseudomonadati</taxon>
        <taxon>Bacteroidota</taxon>
        <taxon>Bacteroidia</taxon>
        <taxon>Bacteroidales</taxon>
        <taxon>Candidatus Enterocola</taxon>
    </lineage>
</organism>
<accession>A0A9D9EFV8</accession>
<keyword evidence="1" id="KW-0812">Transmembrane</keyword>
<keyword evidence="1" id="KW-0472">Membrane</keyword>
<proteinExistence type="predicted"/>
<gene>
    <name evidence="2" type="ORF">IAC32_04115</name>
</gene>